<protein>
    <submittedName>
        <fullName evidence="2">Uncharacterized protein</fullName>
    </submittedName>
</protein>
<proteinExistence type="predicted"/>
<feature type="transmembrane region" description="Helical" evidence="1">
    <location>
        <begin position="77"/>
        <end position="95"/>
    </location>
</feature>
<keyword evidence="3" id="KW-1185">Reference proteome</keyword>
<organism evidence="2 3">
    <name type="scientific">Trichonephila clavipes</name>
    <name type="common">Golden silk orbweaver</name>
    <name type="synonym">Nephila clavipes</name>
    <dbReference type="NCBI Taxonomy" id="2585209"/>
    <lineage>
        <taxon>Eukaryota</taxon>
        <taxon>Metazoa</taxon>
        <taxon>Ecdysozoa</taxon>
        <taxon>Arthropoda</taxon>
        <taxon>Chelicerata</taxon>
        <taxon>Arachnida</taxon>
        <taxon>Araneae</taxon>
        <taxon>Araneomorphae</taxon>
        <taxon>Entelegynae</taxon>
        <taxon>Araneoidea</taxon>
        <taxon>Nephilidae</taxon>
        <taxon>Trichonephila</taxon>
    </lineage>
</organism>
<name>A0A8X6V638_TRICX</name>
<evidence type="ECO:0000313" key="3">
    <source>
        <dbReference type="Proteomes" id="UP000887159"/>
    </source>
</evidence>
<comment type="caution">
    <text evidence="2">The sequence shown here is derived from an EMBL/GenBank/DDBJ whole genome shotgun (WGS) entry which is preliminary data.</text>
</comment>
<gene>
    <name evidence="2" type="ORF">TNCV_2292201</name>
</gene>
<evidence type="ECO:0000256" key="1">
    <source>
        <dbReference type="SAM" id="Phobius"/>
    </source>
</evidence>
<dbReference type="EMBL" id="BMAU01021190">
    <property type="protein sequence ID" value="GFX96332.1"/>
    <property type="molecule type" value="Genomic_DNA"/>
</dbReference>
<keyword evidence="1" id="KW-0812">Transmembrane</keyword>
<keyword evidence="1" id="KW-0472">Membrane</keyword>
<sequence length="154" mass="18240">MMDLRSSSRVLRPRQFQEIKEVIKSSHVLPQGARRRRSGRQIVHQTLRRFGAMNVHDIVSHVMEFFREFFRPPFCGIAPRFLFSACFSFVIFNIAGRGYRFKCIHCNSSVVLDAAVPPQMLEPYSRLLEWLGTLDTFYPMCWCRRIAFYQNWRA</sequence>
<keyword evidence="1" id="KW-1133">Transmembrane helix</keyword>
<dbReference type="Proteomes" id="UP000887159">
    <property type="component" value="Unassembled WGS sequence"/>
</dbReference>
<reference evidence="2" key="1">
    <citation type="submission" date="2020-08" db="EMBL/GenBank/DDBJ databases">
        <title>Multicomponent nature underlies the extraordinary mechanical properties of spider dragline silk.</title>
        <authorList>
            <person name="Kono N."/>
            <person name="Nakamura H."/>
            <person name="Mori M."/>
            <person name="Yoshida Y."/>
            <person name="Ohtoshi R."/>
            <person name="Malay A.D."/>
            <person name="Moran D.A.P."/>
            <person name="Tomita M."/>
            <person name="Numata K."/>
            <person name="Arakawa K."/>
        </authorList>
    </citation>
    <scope>NUCLEOTIDE SEQUENCE</scope>
</reference>
<evidence type="ECO:0000313" key="2">
    <source>
        <dbReference type="EMBL" id="GFX96332.1"/>
    </source>
</evidence>
<accession>A0A8X6V638</accession>
<dbReference type="AlphaFoldDB" id="A0A8X6V638"/>